<comment type="caution">
    <text evidence="4">The sequence shown here is derived from an EMBL/GenBank/DDBJ whole genome shotgun (WGS) entry which is preliminary data.</text>
</comment>
<keyword evidence="2" id="KW-0802">TPR repeat</keyword>
<dbReference type="AlphaFoldDB" id="A0A0F9K7B2"/>
<evidence type="ECO:0000256" key="2">
    <source>
        <dbReference type="ARBA" id="ARBA00022803"/>
    </source>
</evidence>
<evidence type="ECO:0000313" key="4">
    <source>
        <dbReference type="EMBL" id="KKM70571.1"/>
    </source>
</evidence>
<dbReference type="SMART" id="SM00028">
    <property type="entry name" value="TPR"/>
    <property type="match status" value="2"/>
</dbReference>
<proteinExistence type="predicted"/>
<dbReference type="SUPFAM" id="SSF48452">
    <property type="entry name" value="TPR-like"/>
    <property type="match status" value="1"/>
</dbReference>
<dbReference type="Gene3D" id="1.25.40.10">
    <property type="entry name" value="Tetratricopeptide repeat domain"/>
    <property type="match status" value="1"/>
</dbReference>
<reference evidence="4" key="1">
    <citation type="journal article" date="2015" name="Nature">
        <title>Complex archaea that bridge the gap between prokaryotes and eukaryotes.</title>
        <authorList>
            <person name="Spang A."/>
            <person name="Saw J.H."/>
            <person name="Jorgensen S.L."/>
            <person name="Zaremba-Niedzwiedzka K."/>
            <person name="Martijn J."/>
            <person name="Lind A.E."/>
            <person name="van Eijk R."/>
            <person name="Schleper C."/>
            <person name="Guy L."/>
            <person name="Ettema T.J."/>
        </authorList>
    </citation>
    <scope>NUCLEOTIDE SEQUENCE</scope>
</reference>
<dbReference type="PROSITE" id="PS50005">
    <property type="entry name" value="TPR"/>
    <property type="match status" value="2"/>
</dbReference>
<dbReference type="InterPro" id="IPR011990">
    <property type="entry name" value="TPR-like_helical_dom_sf"/>
</dbReference>
<dbReference type="PROSITE" id="PS50293">
    <property type="entry name" value="TPR_REGION"/>
    <property type="match status" value="1"/>
</dbReference>
<dbReference type="PANTHER" id="PTHR44858">
    <property type="entry name" value="TETRATRICOPEPTIDE REPEAT PROTEIN 6"/>
    <property type="match status" value="1"/>
</dbReference>
<name>A0A0F9K7B2_9ZZZZ</name>
<dbReference type="Pfam" id="PF13432">
    <property type="entry name" value="TPR_16"/>
    <property type="match status" value="1"/>
</dbReference>
<dbReference type="InterPro" id="IPR019734">
    <property type="entry name" value="TPR_rpt"/>
</dbReference>
<protein>
    <submittedName>
        <fullName evidence="4">Uncharacterized protein</fullName>
    </submittedName>
</protein>
<feature type="coiled-coil region" evidence="3">
    <location>
        <begin position="126"/>
        <end position="177"/>
    </location>
</feature>
<gene>
    <name evidence="4" type="ORF">LCGC14_1439400</name>
</gene>
<dbReference type="InterPro" id="IPR050498">
    <property type="entry name" value="Ycf3"/>
</dbReference>
<evidence type="ECO:0000256" key="1">
    <source>
        <dbReference type="ARBA" id="ARBA00022737"/>
    </source>
</evidence>
<organism evidence="4">
    <name type="scientific">marine sediment metagenome</name>
    <dbReference type="NCBI Taxonomy" id="412755"/>
    <lineage>
        <taxon>unclassified sequences</taxon>
        <taxon>metagenomes</taxon>
        <taxon>ecological metagenomes</taxon>
    </lineage>
</organism>
<dbReference type="EMBL" id="LAZR01009792">
    <property type="protein sequence ID" value="KKM70571.1"/>
    <property type="molecule type" value="Genomic_DNA"/>
</dbReference>
<accession>A0A0F9K7B2</accession>
<sequence>MNKMFKQLSVIAGVLSMFVFTLAIATGVPVATATESVFARDYTYNASDSDSKLSSRAIAMEQVKRILLEEIGTYIKSETVIRNSELTKDEVTMLTAGVVRTEIVDEKWDGQTYYIKVKIVADPDSIAESIKELVAEKESLDDLKESKAQADAALEEVARLRTELEAARVALEKAKAGGEDSSEDASKVMELQKQYIGETEKMTAYSLWEQGHALFKKRKYEEALGYFDRAIELNPKMVRAYGLRGALYNKTGFYKKALADLNIAIEIKPKGAKLYFWRWYAHKKLGMKKKARADLEKSAELGFWKAKRKLSKKRGSIF</sequence>
<keyword evidence="1" id="KW-0677">Repeat</keyword>
<dbReference type="PANTHER" id="PTHR44858:SF1">
    <property type="entry name" value="UDP-N-ACETYLGLUCOSAMINE--PEPTIDE N-ACETYLGLUCOSAMINYLTRANSFERASE SPINDLY-RELATED"/>
    <property type="match status" value="1"/>
</dbReference>
<keyword evidence="3" id="KW-0175">Coiled coil</keyword>
<evidence type="ECO:0000256" key="3">
    <source>
        <dbReference type="SAM" id="Coils"/>
    </source>
</evidence>